<feature type="transmembrane region" description="Helical" evidence="1">
    <location>
        <begin position="12"/>
        <end position="35"/>
    </location>
</feature>
<reference evidence="3 4" key="1">
    <citation type="submission" date="2021-03" db="EMBL/GenBank/DDBJ databases">
        <title>Sequencing the genomes of 1000 actinobacteria strains.</title>
        <authorList>
            <person name="Klenk H.-P."/>
        </authorList>
    </citation>
    <scope>NUCLEOTIDE SEQUENCE [LARGE SCALE GENOMIC DNA]</scope>
    <source>
        <strain evidence="3 4">DSM 15454</strain>
    </source>
</reference>
<sequence length="124" mass="13049">MSKTDQRGASAVEFAIVLPLLLTLLLGIIEFGFLFNQQISLTQAAREGARAYAIHHGELGFNLTTAAQNAAPSLGPVNADAGAGCDSDNIVRVTVSRSYSSITGWFDFLSITKLEGKGAMRCGG</sequence>
<keyword evidence="1" id="KW-0472">Membrane</keyword>
<protein>
    <submittedName>
        <fullName evidence="3">Flp pilus assembly protein TadG</fullName>
    </submittedName>
</protein>
<evidence type="ECO:0000256" key="1">
    <source>
        <dbReference type="SAM" id="Phobius"/>
    </source>
</evidence>
<evidence type="ECO:0000313" key="4">
    <source>
        <dbReference type="Proteomes" id="UP000766570"/>
    </source>
</evidence>
<dbReference type="EMBL" id="JAGIOE010000001">
    <property type="protein sequence ID" value="MBP2376043.1"/>
    <property type="molecule type" value="Genomic_DNA"/>
</dbReference>
<keyword evidence="1" id="KW-0812">Transmembrane</keyword>
<organism evidence="3 4">
    <name type="scientific">Paeniglutamicibacter psychrophenolicus</name>
    <dbReference type="NCBI Taxonomy" id="257454"/>
    <lineage>
        <taxon>Bacteria</taxon>
        <taxon>Bacillati</taxon>
        <taxon>Actinomycetota</taxon>
        <taxon>Actinomycetes</taxon>
        <taxon>Micrococcales</taxon>
        <taxon>Micrococcaceae</taxon>
        <taxon>Paeniglutamicibacter</taxon>
    </lineage>
</organism>
<accession>A0ABS4WJ97</accession>
<dbReference type="Pfam" id="PF07811">
    <property type="entry name" value="TadE"/>
    <property type="match status" value="1"/>
</dbReference>
<keyword evidence="4" id="KW-1185">Reference proteome</keyword>
<gene>
    <name evidence="3" type="ORF">JOF46_003955</name>
</gene>
<proteinExistence type="predicted"/>
<name>A0ABS4WJ97_9MICC</name>
<keyword evidence="1" id="KW-1133">Transmembrane helix</keyword>
<evidence type="ECO:0000313" key="3">
    <source>
        <dbReference type="EMBL" id="MBP2376043.1"/>
    </source>
</evidence>
<dbReference type="RefSeq" id="WP_209910480.1">
    <property type="nucleotide sequence ID" value="NZ_BAAAMI010000023.1"/>
</dbReference>
<dbReference type="Proteomes" id="UP000766570">
    <property type="component" value="Unassembled WGS sequence"/>
</dbReference>
<evidence type="ECO:0000259" key="2">
    <source>
        <dbReference type="Pfam" id="PF07811"/>
    </source>
</evidence>
<comment type="caution">
    <text evidence="3">The sequence shown here is derived from an EMBL/GenBank/DDBJ whole genome shotgun (WGS) entry which is preliminary data.</text>
</comment>
<feature type="domain" description="TadE-like" evidence="2">
    <location>
        <begin position="8"/>
        <end position="50"/>
    </location>
</feature>
<dbReference type="InterPro" id="IPR012495">
    <property type="entry name" value="TadE-like_dom"/>
</dbReference>